<dbReference type="InterPro" id="IPR009057">
    <property type="entry name" value="Homeodomain-like_sf"/>
</dbReference>
<reference evidence="6" key="1">
    <citation type="submission" date="2016-11" db="EMBL/GenBank/DDBJ databases">
        <authorList>
            <person name="Varghese N."/>
            <person name="Submissions S."/>
        </authorList>
    </citation>
    <scope>NUCLEOTIDE SEQUENCE [LARGE SCALE GENOMIC DNA]</scope>
    <source>
        <strain evidence="6">DSM 16785</strain>
    </source>
</reference>
<dbReference type="InterPro" id="IPR036271">
    <property type="entry name" value="Tet_transcr_reg_TetR-rel_C_sf"/>
</dbReference>
<sequence>MSRQNYDEEKILEKKKKIMDIAKNIFFEKGYENTTMNEIARTANMAKGTLYLYFSSKKDLFFSLVYEGLEILENLIKSKIKSSKTGLEKVLDMGRVYIQFYREYPEYYSFIIKYESEKADLDANEPLVINSYEKSEEIYDILRLLILKGINDGSIREDIDVNKIAMILWLQTIGVVQQFELRKKLYENWDEDFPASAILDFYIDFMEKSLKK</sequence>
<dbReference type="AlphaFoldDB" id="A0A1M4XQ53"/>
<keyword evidence="2 4" id="KW-0238">DNA-binding</keyword>
<evidence type="ECO:0000259" key="5">
    <source>
        <dbReference type="PROSITE" id="PS50977"/>
    </source>
</evidence>
<dbReference type="InterPro" id="IPR001647">
    <property type="entry name" value="HTH_TetR"/>
</dbReference>
<accession>A0A1M4XQ53</accession>
<evidence type="ECO:0000256" key="2">
    <source>
        <dbReference type="ARBA" id="ARBA00023125"/>
    </source>
</evidence>
<comment type="caution">
    <text evidence="6">The sequence shown here is derived from an EMBL/GenBank/DDBJ whole genome shotgun (WGS) entry which is preliminary data.</text>
</comment>
<evidence type="ECO:0000256" key="4">
    <source>
        <dbReference type="PROSITE-ProRule" id="PRU00335"/>
    </source>
</evidence>
<evidence type="ECO:0000313" key="7">
    <source>
        <dbReference type="Proteomes" id="UP000184334"/>
    </source>
</evidence>
<protein>
    <submittedName>
        <fullName evidence="6">Transcriptional regulator, TetR family</fullName>
    </submittedName>
</protein>
<proteinExistence type="predicted"/>
<name>A0A1M4XQ53_MARH1</name>
<dbReference type="EMBL" id="FQUI01000024">
    <property type="protein sequence ID" value="SHE95724.1"/>
    <property type="molecule type" value="Genomic_DNA"/>
</dbReference>
<dbReference type="Proteomes" id="UP000184334">
    <property type="component" value="Unassembled WGS sequence"/>
</dbReference>
<keyword evidence="7" id="KW-1185">Reference proteome</keyword>
<dbReference type="Gene3D" id="1.10.10.60">
    <property type="entry name" value="Homeodomain-like"/>
    <property type="match status" value="1"/>
</dbReference>
<dbReference type="FunFam" id="1.10.10.60:FF:000141">
    <property type="entry name" value="TetR family transcriptional regulator"/>
    <property type="match status" value="1"/>
</dbReference>
<dbReference type="Pfam" id="PF00440">
    <property type="entry name" value="TetR_N"/>
    <property type="match status" value="1"/>
</dbReference>
<dbReference type="SUPFAM" id="SSF46689">
    <property type="entry name" value="Homeodomain-like"/>
    <property type="match status" value="1"/>
</dbReference>
<dbReference type="Gene3D" id="1.10.357.10">
    <property type="entry name" value="Tetracycline Repressor, domain 2"/>
    <property type="match status" value="1"/>
</dbReference>
<dbReference type="GO" id="GO:0003677">
    <property type="term" value="F:DNA binding"/>
    <property type="evidence" value="ECO:0007669"/>
    <property type="project" value="UniProtKB-UniRule"/>
</dbReference>
<dbReference type="PROSITE" id="PS50977">
    <property type="entry name" value="HTH_TETR_2"/>
    <property type="match status" value="1"/>
</dbReference>
<dbReference type="PANTHER" id="PTHR43479:SF11">
    <property type="entry name" value="ACREF_ENVCD OPERON REPRESSOR-RELATED"/>
    <property type="match status" value="1"/>
</dbReference>
<dbReference type="PRINTS" id="PR00455">
    <property type="entry name" value="HTHTETR"/>
</dbReference>
<dbReference type="STRING" id="1122195.SAMN02745164_01485"/>
<keyword evidence="3" id="KW-0804">Transcription</keyword>
<keyword evidence="1" id="KW-0805">Transcription regulation</keyword>
<feature type="DNA-binding region" description="H-T-H motif" evidence="4">
    <location>
        <begin position="35"/>
        <end position="54"/>
    </location>
</feature>
<dbReference type="PANTHER" id="PTHR43479">
    <property type="entry name" value="ACREF/ENVCD OPERON REPRESSOR-RELATED"/>
    <property type="match status" value="1"/>
</dbReference>
<organism evidence="6 7">
    <name type="scientific">Marinitoga hydrogenitolerans (strain DSM 16785 / JCM 12826 / AT1271)</name>
    <dbReference type="NCBI Taxonomy" id="1122195"/>
    <lineage>
        <taxon>Bacteria</taxon>
        <taxon>Thermotogati</taxon>
        <taxon>Thermotogota</taxon>
        <taxon>Thermotogae</taxon>
        <taxon>Petrotogales</taxon>
        <taxon>Petrotogaceae</taxon>
        <taxon>Marinitoga</taxon>
    </lineage>
</organism>
<evidence type="ECO:0000256" key="3">
    <source>
        <dbReference type="ARBA" id="ARBA00023163"/>
    </source>
</evidence>
<dbReference type="InterPro" id="IPR050624">
    <property type="entry name" value="HTH-type_Tx_Regulator"/>
</dbReference>
<dbReference type="RefSeq" id="WP_072865017.1">
    <property type="nucleotide sequence ID" value="NZ_FQUI01000024.1"/>
</dbReference>
<dbReference type="SUPFAM" id="SSF48498">
    <property type="entry name" value="Tetracyclin repressor-like, C-terminal domain"/>
    <property type="match status" value="1"/>
</dbReference>
<evidence type="ECO:0000256" key="1">
    <source>
        <dbReference type="ARBA" id="ARBA00023015"/>
    </source>
</evidence>
<evidence type="ECO:0000313" key="6">
    <source>
        <dbReference type="EMBL" id="SHE95724.1"/>
    </source>
</evidence>
<feature type="domain" description="HTH tetR-type" evidence="5">
    <location>
        <begin position="12"/>
        <end position="72"/>
    </location>
</feature>
<dbReference type="OrthoDB" id="9812484at2"/>
<gene>
    <name evidence="6" type="ORF">SAMN02745164_01485</name>
</gene>